<proteinExistence type="predicted"/>
<sequence length="88" mass="10035">MDAGVHTKFRAHCHLVAIIRIIMRPKFSIEIQAFTLVLFTWSQVQIQKLLNLLNFLKPDGNLSCIFQKTESSGLSRHTLGDFKPSEHA</sequence>
<organism evidence="1">
    <name type="scientific">Anguilla anguilla</name>
    <name type="common">European freshwater eel</name>
    <name type="synonym">Muraena anguilla</name>
    <dbReference type="NCBI Taxonomy" id="7936"/>
    <lineage>
        <taxon>Eukaryota</taxon>
        <taxon>Metazoa</taxon>
        <taxon>Chordata</taxon>
        <taxon>Craniata</taxon>
        <taxon>Vertebrata</taxon>
        <taxon>Euteleostomi</taxon>
        <taxon>Actinopterygii</taxon>
        <taxon>Neopterygii</taxon>
        <taxon>Teleostei</taxon>
        <taxon>Anguilliformes</taxon>
        <taxon>Anguillidae</taxon>
        <taxon>Anguilla</taxon>
    </lineage>
</organism>
<reference evidence="1" key="2">
    <citation type="journal article" date="2015" name="Fish Shellfish Immunol.">
        <title>Early steps in the European eel (Anguilla anguilla)-Vibrio vulnificus interaction in the gills: Role of the RtxA13 toxin.</title>
        <authorList>
            <person name="Callol A."/>
            <person name="Pajuelo D."/>
            <person name="Ebbesson L."/>
            <person name="Teles M."/>
            <person name="MacKenzie S."/>
            <person name="Amaro C."/>
        </authorList>
    </citation>
    <scope>NUCLEOTIDE SEQUENCE</scope>
</reference>
<dbReference type="EMBL" id="GBXM01014503">
    <property type="protein sequence ID" value="JAH94074.1"/>
    <property type="molecule type" value="Transcribed_RNA"/>
</dbReference>
<reference evidence="1" key="1">
    <citation type="submission" date="2014-11" db="EMBL/GenBank/DDBJ databases">
        <authorList>
            <person name="Amaro Gonzalez C."/>
        </authorList>
    </citation>
    <scope>NUCLEOTIDE SEQUENCE</scope>
</reference>
<dbReference type="AlphaFoldDB" id="A0A0E9WUJ7"/>
<evidence type="ECO:0000313" key="1">
    <source>
        <dbReference type="EMBL" id="JAH94074.1"/>
    </source>
</evidence>
<accession>A0A0E9WUJ7</accession>
<name>A0A0E9WUJ7_ANGAN</name>
<protein>
    <submittedName>
        <fullName evidence="1">Uncharacterized protein</fullName>
    </submittedName>
</protein>